<comment type="caution">
    <text evidence="4">The sequence shown here is derived from an EMBL/GenBank/DDBJ whole genome shotgun (WGS) entry which is preliminary data.</text>
</comment>
<feature type="domain" description="Saccharopine dehydrogenase NADP binding" evidence="3">
    <location>
        <begin position="13"/>
        <end position="145"/>
    </location>
</feature>
<dbReference type="EMBL" id="JAZGSY010000166">
    <property type="protein sequence ID" value="KAL1839283.1"/>
    <property type="molecule type" value="Genomic_DNA"/>
</dbReference>
<evidence type="ECO:0000313" key="5">
    <source>
        <dbReference type="Proteomes" id="UP001583172"/>
    </source>
</evidence>
<evidence type="ECO:0000313" key="4">
    <source>
        <dbReference type="EMBL" id="KAL1839283.1"/>
    </source>
</evidence>
<feature type="transmembrane region" description="Helical" evidence="2">
    <location>
        <begin position="303"/>
        <end position="322"/>
    </location>
</feature>
<dbReference type="InterPro" id="IPR005097">
    <property type="entry name" value="Sacchrp_dh_NADP-bd"/>
</dbReference>
<protein>
    <recommendedName>
        <fullName evidence="3">Saccharopine dehydrogenase NADP binding domain-containing protein</fullName>
    </recommendedName>
</protein>
<reference evidence="4 5" key="1">
    <citation type="journal article" date="2024" name="Commun. Biol.">
        <title>Comparative genomic analysis of thermophilic fungi reveals convergent evolutionary adaptations and gene losses.</title>
        <authorList>
            <person name="Steindorff A.S."/>
            <person name="Aguilar-Pontes M.V."/>
            <person name="Robinson A.J."/>
            <person name="Andreopoulos B."/>
            <person name="LaButti K."/>
            <person name="Kuo A."/>
            <person name="Mondo S."/>
            <person name="Riley R."/>
            <person name="Otillar R."/>
            <person name="Haridas S."/>
            <person name="Lipzen A."/>
            <person name="Grimwood J."/>
            <person name="Schmutz J."/>
            <person name="Clum A."/>
            <person name="Reid I.D."/>
            <person name="Moisan M.C."/>
            <person name="Butler G."/>
            <person name="Nguyen T.T.M."/>
            <person name="Dewar K."/>
            <person name="Conant G."/>
            <person name="Drula E."/>
            <person name="Henrissat B."/>
            <person name="Hansel C."/>
            <person name="Singer S."/>
            <person name="Hutchinson M.I."/>
            <person name="de Vries R.P."/>
            <person name="Natvig D.O."/>
            <person name="Powell A.J."/>
            <person name="Tsang A."/>
            <person name="Grigoriev I.V."/>
        </authorList>
    </citation>
    <scope>NUCLEOTIDE SEQUENCE [LARGE SCALE GENOMIC DNA]</scope>
    <source>
        <strain evidence="4 5">CBS 620.91</strain>
    </source>
</reference>
<keyword evidence="2" id="KW-0472">Membrane</keyword>
<evidence type="ECO:0000256" key="2">
    <source>
        <dbReference type="SAM" id="Phobius"/>
    </source>
</evidence>
<keyword evidence="2" id="KW-0812">Transmembrane</keyword>
<sequence length="439" mass="47727">MPLKQHNRQYDLVVFGATGYTGKYTAHYITTHLPTNLRWAIAGRSQAKLEAVVAECAKLNPDRLPPAVEVVNNQDNPDASAEELARLASKTFILITTVGPYGHLGEPAFRACAENGTHYLDVTGEVPFVARMLRKYEANAASTGALMFPQIGIESAPPDLITFSLASFIRSQYSSPTSDVVVSIHKLKSAPSGGTIASALGLLENFPLSEVRSAYAPYALSPIPRPTPSQPRRSKPSLLTRLTGLVTIPHLGLLTTSPAGGTDAAYIQRSWGLLSSLPSRRDSQAYGPNFSFREYMRPPRGGGWFSGFTTHLFFMFLGLVMATPVLRGLAKRWVGTQPGQGPEVEAAKKDELEYRAVATRDGGSGEKVLCRAGFRGSTYYFTGILVAEAAATILQEDLDLPGGVYTAACLGQPYIDRLERAGFHIETWRLEDRGWEDDS</sequence>
<evidence type="ECO:0000259" key="3">
    <source>
        <dbReference type="Pfam" id="PF03435"/>
    </source>
</evidence>
<proteinExistence type="inferred from homology"/>
<dbReference type="InterPro" id="IPR051276">
    <property type="entry name" value="Saccharopine_DH-like_oxidrdct"/>
</dbReference>
<dbReference type="Gene3D" id="3.40.50.720">
    <property type="entry name" value="NAD(P)-binding Rossmann-like Domain"/>
    <property type="match status" value="1"/>
</dbReference>
<dbReference type="PANTHER" id="PTHR12286:SF5">
    <property type="entry name" value="SACCHAROPINE DEHYDROGENASE-LIKE OXIDOREDUCTASE"/>
    <property type="match status" value="1"/>
</dbReference>
<dbReference type="InterPro" id="IPR036291">
    <property type="entry name" value="NAD(P)-bd_dom_sf"/>
</dbReference>
<organism evidence="4 5">
    <name type="scientific">Humicola insolens</name>
    <name type="common">Soft-rot fungus</name>
    <dbReference type="NCBI Taxonomy" id="85995"/>
    <lineage>
        <taxon>Eukaryota</taxon>
        <taxon>Fungi</taxon>
        <taxon>Dikarya</taxon>
        <taxon>Ascomycota</taxon>
        <taxon>Pezizomycotina</taxon>
        <taxon>Sordariomycetes</taxon>
        <taxon>Sordariomycetidae</taxon>
        <taxon>Sordariales</taxon>
        <taxon>Chaetomiaceae</taxon>
        <taxon>Mycothermus</taxon>
    </lineage>
</organism>
<keyword evidence="2" id="KW-1133">Transmembrane helix</keyword>
<dbReference type="Proteomes" id="UP001583172">
    <property type="component" value="Unassembled WGS sequence"/>
</dbReference>
<dbReference type="Pfam" id="PF03435">
    <property type="entry name" value="Sacchrp_dh_NADP"/>
    <property type="match status" value="1"/>
</dbReference>
<dbReference type="PANTHER" id="PTHR12286">
    <property type="entry name" value="SACCHAROPINE DEHYDROGENASE-LIKE OXIDOREDUCTASE"/>
    <property type="match status" value="1"/>
</dbReference>
<accession>A0ABR3VDH9</accession>
<keyword evidence="5" id="KW-1185">Reference proteome</keyword>
<dbReference type="SUPFAM" id="SSF51735">
    <property type="entry name" value="NAD(P)-binding Rossmann-fold domains"/>
    <property type="match status" value="1"/>
</dbReference>
<comment type="similarity">
    <text evidence="1">Belongs to the saccharopine dehydrogenase family.</text>
</comment>
<evidence type="ECO:0000256" key="1">
    <source>
        <dbReference type="ARBA" id="ARBA00038048"/>
    </source>
</evidence>
<gene>
    <name evidence="4" type="ORF">VTJ49DRAFT_1683</name>
</gene>
<name>A0ABR3VDH9_HUMIN</name>